<dbReference type="GO" id="GO:0006508">
    <property type="term" value="P:proteolysis"/>
    <property type="evidence" value="ECO:0007669"/>
    <property type="project" value="UniProtKB-KW"/>
</dbReference>
<dbReference type="PANTHER" id="PTHR41775">
    <property type="entry name" value="SECRETED PROTEIN-RELATED"/>
    <property type="match status" value="1"/>
</dbReference>
<protein>
    <submittedName>
        <fullName evidence="2">M6 family metalloprotease domain-containing protein</fullName>
    </submittedName>
</protein>
<evidence type="ECO:0000313" key="2">
    <source>
        <dbReference type="EMBL" id="GEB54234.1"/>
    </source>
</evidence>
<dbReference type="PROSITE" id="PS51257">
    <property type="entry name" value="PROKAR_LIPOPROTEIN"/>
    <property type="match status" value="1"/>
</dbReference>
<keyword evidence="2" id="KW-0645">Protease</keyword>
<keyword evidence="2" id="KW-0482">Metalloprotease</keyword>
<name>A0A4Y3R9V1_STRCI</name>
<feature type="chain" id="PRO_5038581595" evidence="1">
    <location>
        <begin position="36"/>
        <end position="416"/>
    </location>
</feature>
<keyword evidence="2" id="KW-0378">Hydrolase</keyword>
<reference evidence="2 3" key="1">
    <citation type="submission" date="2019-06" db="EMBL/GenBank/DDBJ databases">
        <title>Whole genome shotgun sequence of Streptomyces cacaoi subsp. cacaoi NBRC 12748.</title>
        <authorList>
            <person name="Hosoyama A."/>
            <person name="Uohara A."/>
            <person name="Ohji S."/>
            <person name="Ichikawa N."/>
        </authorList>
    </citation>
    <scope>NUCLEOTIDE SEQUENCE [LARGE SCALE GENOMIC DNA]</scope>
    <source>
        <strain evidence="2 3">NBRC 12748</strain>
    </source>
</reference>
<dbReference type="Proteomes" id="UP000319210">
    <property type="component" value="Unassembled WGS sequence"/>
</dbReference>
<keyword evidence="3" id="KW-1185">Reference proteome</keyword>
<gene>
    <name evidence="2" type="ORF">SCA03_67850</name>
</gene>
<organism evidence="2 3">
    <name type="scientific">Streptomyces cacaoi</name>
    <dbReference type="NCBI Taxonomy" id="1898"/>
    <lineage>
        <taxon>Bacteria</taxon>
        <taxon>Bacillati</taxon>
        <taxon>Actinomycetota</taxon>
        <taxon>Actinomycetes</taxon>
        <taxon>Kitasatosporales</taxon>
        <taxon>Streptomycetaceae</taxon>
        <taxon>Streptomyces</taxon>
    </lineage>
</organism>
<dbReference type="EMBL" id="BJMM01000093">
    <property type="protein sequence ID" value="GEB54234.1"/>
    <property type="molecule type" value="Genomic_DNA"/>
</dbReference>
<proteinExistence type="predicted"/>
<dbReference type="GO" id="GO:0008237">
    <property type="term" value="F:metallopeptidase activity"/>
    <property type="evidence" value="ECO:0007669"/>
    <property type="project" value="UniProtKB-KW"/>
</dbReference>
<evidence type="ECO:0000256" key="1">
    <source>
        <dbReference type="SAM" id="SignalP"/>
    </source>
</evidence>
<accession>A0A4Y3R9V1</accession>
<dbReference type="AlphaFoldDB" id="A0A4Y3R9V1"/>
<keyword evidence="1" id="KW-0732">Signal</keyword>
<sequence>MTPRSTPQHPTARAARHHPALAVATALATACLTLAAPAEATEARGIAGPCAIAPGDGTDEGPLTSDGTPYVHPHGHKRAAMLMVDFPDHPSTTPAPERSRFFTRYGDRFLKRSSFGAYRLDVRASSTWIRMPRPWSSYGITRGISARLMRGYVKDAVDAAARQGVRLDGADLVFVVADRNVPAAPTVSQAHTFDGLHAGGTVVHGAALVFGRDHDSALWQRGNFVHEANHLYGLPDLYNVAEGASVEYAGGWDTMSMAGISDQLGWHKWKFGWLPGSRVECVRDAGTSEHTLAPVSSPRAGLTVVRTGRHRALVAEARTRTGLDRGICSEGVLVYSVDSQVPTGQGPVRVLDAHPHSGGGPHCADRLPPELAELSDAPLTPGEERTLPGGVRVEVTGRAGDGYRISVHTPEGATAD</sequence>
<evidence type="ECO:0000313" key="3">
    <source>
        <dbReference type="Proteomes" id="UP000319210"/>
    </source>
</evidence>
<dbReference type="RefSeq" id="WP_037866359.1">
    <property type="nucleotide sequence ID" value="NZ_BJMM01000093.1"/>
</dbReference>
<feature type="signal peptide" evidence="1">
    <location>
        <begin position="1"/>
        <end position="35"/>
    </location>
</feature>
<dbReference type="PANTHER" id="PTHR41775:SF1">
    <property type="entry name" value="PEPTIDASE M6-LIKE DOMAIN-CONTAINING PROTEIN"/>
    <property type="match status" value="1"/>
</dbReference>
<dbReference type="OrthoDB" id="8780795at2"/>
<comment type="caution">
    <text evidence="2">The sequence shown here is derived from an EMBL/GenBank/DDBJ whole genome shotgun (WGS) entry which is preliminary data.</text>
</comment>